<organism evidence="5 6">
    <name type="scientific">Paragonimus skrjabini miyazakii</name>
    <dbReference type="NCBI Taxonomy" id="59628"/>
    <lineage>
        <taxon>Eukaryota</taxon>
        <taxon>Metazoa</taxon>
        <taxon>Spiralia</taxon>
        <taxon>Lophotrochozoa</taxon>
        <taxon>Platyhelminthes</taxon>
        <taxon>Trematoda</taxon>
        <taxon>Digenea</taxon>
        <taxon>Plagiorchiida</taxon>
        <taxon>Troglotremata</taxon>
        <taxon>Troglotrematidae</taxon>
        <taxon>Paragonimus</taxon>
    </lineage>
</organism>
<dbReference type="PANTHER" id="PTHR15036">
    <property type="entry name" value="PIKACHURIN-LIKE PROTEIN"/>
    <property type="match status" value="1"/>
</dbReference>
<dbReference type="SMART" id="SM00181">
    <property type="entry name" value="EGF"/>
    <property type="match status" value="2"/>
</dbReference>
<dbReference type="Gene3D" id="2.60.120.200">
    <property type="match status" value="2"/>
</dbReference>
<evidence type="ECO:0000256" key="2">
    <source>
        <dbReference type="PROSITE-ProRule" id="PRU00076"/>
    </source>
</evidence>
<protein>
    <submittedName>
        <fullName evidence="5">Uncharacterized protein</fullName>
    </submittedName>
</protein>
<comment type="caution">
    <text evidence="2">Lacks conserved residue(s) required for the propagation of feature annotation.</text>
</comment>
<gene>
    <name evidence="5" type="ORF">EG68_09234</name>
</gene>
<evidence type="ECO:0000259" key="4">
    <source>
        <dbReference type="PROSITE" id="PS50026"/>
    </source>
</evidence>
<dbReference type="Gene3D" id="2.10.25.10">
    <property type="entry name" value="Laminin"/>
    <property type="match status" value="2"/>
</dbReference>
<dbReference type="AlphaFoldDB" id="A0A8S9YAC1"/>
<evidence type="ECO:0000313" key="5">
    <source>
        <dbReference type="EMBL" id="KAF7233099.1"/>
    </source>
</evidence>
<dbReference type="InterPro" id="IPR001791">
    <property type="entry name" value="Laminin_G"/>
</dbReference>
<evidence type="ECO:0000313" key="6">
    <source>
        <dbReference type="Proteomes" id="UP000822476"/>
    </source>
</evidence>
<dbReference type="GO" id="GO:0016020">
    <property type="term" value="C:membrane"/>
    <property type="evidence" value="ECO:0007669"/>
    <property type="project" value="UniProtKB-SubCell"/>
</dbReference>
<keyword evidence="6" id="KW-1185">Reference proteome</keyword>
<feature type="domain" description="Laminin G" evidence="3">
    <location>
        <begin position="138"/>
        <end position="349"/>
    </location>
</feature>
<feature type="disulfide bond" evidence="2">
    <location>
        <begin position="372"/>
        <end position="381"/>
    </location>
</feature>
<dbReference type="PROSITE" id="PS50026">
    <property type="entry name" value="EGF_3"/>
    <property type="match status" value="2"/>
</dbReference>
<feature type="disulfide bond" evidence="2">
    <location>
        <begin position="102"/>
        <end position="111"/>
    </location>
</feature>
<name>A0A8S9YAC1_9TREM</name>
<accession>A0A8S9YAC1</accession>
<dbReference type="PROSITE" id="PS01186">
    <property type="entry name" value="EGF_2"/>
    <property type="match status" value="1"/>
</dbReference>
<feature type="domain" description="EGF-like" evidence="4">
    <location>
        <begin position="68"/>
        <end position="112"/>
    </location>
</feature>
<dbReference type="SMART" id="SM00282">
    <property type="entry name" value="LamG"/>
    <property type="match status" value="1"/>
</dbReference>
<keyword evidence="1 2" id="KW-1015">Disulfide bond</keyword>
<dbReference type="SUPFAM" id="SSF49899">
    <property type="entry name" value="Concanavalin A-like lectins/glucanases"/>
    <property type="match status" value="2"/>
</dbReference>
<dbReference type="PROSITE" id="PS50025">
    <property type="entry name" value="LAM_G_DOMAIN"/>
    <property type="match status" value="1"/>
</dbReference>
<feature type="domain" description="EGF-like" evidence="4">
    <location>
        <begin position="345"/>
        <end position="382"/>
    </location>
</feature>
<dbReference type="InterPro" id="IPR050372">
    <property type="entry name" value="Neurexin-related_CASP"/>
</dbReference>
<dbReference type="OrthoDB" id="10014052at2759"/>
<dbReference type="Pfam" id="PF02210">
    <property type="entry name" value="Laminin_G_2"/>
    <property type="match status" value="1"/>
</dbReference>
<dbReference type="EMBL" id="JTDE01021312">
    <property type="protein sequence ID" value="KAF7233099.1"/>
    <property type="molecule type" value="Genomic_DNA"/>
</dbReference>
<dbReference type="PROSITE" id="PS00022">
    <property type="entry name" value="EGF_1"/>
    <property type="match status" value="2"/>
</dbReference>
<dbReference type="InterPro" id="IPR000742">
    <property type="entry name" value="EGF"/>
</dbReference>
<dbReference type="CDD" id="cd00054">
    <property type="entry name" value="EGF_CA"/>
    <property type="match status" value="2"/>
</dbReference>
<dbReference type="InterPro" id="IPR013320">
    <property type="entry name" value="ConA-like_dom_sf"/>
</dbReference>
<dbReference type="CDD" id="cd00110">
    <property type="entry name" value="LamG"/>
    <property type="match status" value="2"/>
</dbReference>
<dbReference type="PANTHER" id="PTHR15036:SF85">
    <property type="entry name" value="SP2353, ISOFORM A"/>
    <property type="match status" value="1"/>
</dbReference>
<proteinExistence type="predicted"/>
<sequence length="476" mass="54507">MFKNRLLQTGWIFLLFITSGLIPVNFAMKHSQSQQTGWSMIMEVAVEDPNKNDINKDKKEPTRQLLPNSVRCGELVCLNGARCHNISAQKNYTEYEQYICLCQIGFSGTHCELANEGYRYPRITEGGYLKFPFSNTGNRSLKWLNEKHYEYKPGTTMQQNSIRFQISFELRPTAMDGRRLIVYHSSEQSGLHFVLTMEDRSIIFRFRENFKQLPSDLISHYQSDTLEEIRHPHVLRPDGDWFHVKIGCNVDRKWYIAVNGNTVEADLQHPRSAEFGNGSSANFFEDYVYFGGHSSFRSLREEDRRVQNNYLGCIQRIRINGRHIDPRRKPFVGDAVEGFGIADCSSGLCDTVQCENNGVCAITSASTFECQCPLGTSGTYCQQNQPIHLPQYNGFRSYTEYKGLQHTSRSETTVELTFKPASPDGLILYQGFRDDRRGDFLAILIRAAQVEVLFDLGSGTAYLKWVQIFTLPVTVM</sequence>
<keyword evidence="2" id="KW-0245">EGF-like domain</keyword>
<reference evidence="5" key="1">
    <citation type="submission" date="2019-07" db="EMBL/GenBank/DDBJ databases">
        <title>Annotation for the trematode Paragonimus miyazaki's.</title>
        <authorList>
            <person name="Choi Y.-J."/>
        </authorList>
    </citation>
    <scope>NUCLEOTIDE SEQUENCE</scope>
    <source>
        <strain evidence="5">Japan</strain>
    </source>
</reference>
<dbReference type="Proteomes" id="UP000822476">
    <property type="component" value="Unassembled WGS sequence"/>
</dbReference>
<dbReference type="SUPFAM" id="SSF57196">
    <property type="entry name" value="EGF/Laminin"/>
    <property type="match status" value="1"/>
</dbReference>
<comment type="caution">
    <text evidence="5">The sequence shown here is derived from an EMBL/GenBank/DDBJ whole genome shotgun (WGS) entry which is preliminary data.</text>
</comment>
<evidence type="ECO:0000256" key="1">
    <source>
        <dbReference type="ARBA" id="ARBA00023157"/>
    </source>
</evidence>
<evidence type="ECO:0000259" key="3">
    <source>
        <dbReference type="PROSITE" id="PS50025"/>
    </source>
</evidence>